<evidence type="ECO:0000313" key="3">
    <source>
        <dbReference type="Proteomes" id="UP000178264"/>
    </source>
</evidence>
<comment type="caution">
    <text evidence="2">The sequence shown here is derived from an EMBL/GenBank/DDBJ whole genome shotgun (WGS) entry which is preliminary data.</text>
</comment>
<organism evidence="2 3">
    <name type="scientific">Candidatus Uhrbacteria bacterium RIFCSPLOWO2_02_FULL_49_11</name>
    <dbReference type="NCBI Taxonomy" id="1802409"/>
    <lineage>
        <taxon>Bacteria</taxon>
        <taxon>Candidatus Uhriibacteriota</taxon>
    </lineage>
</organism>
<evidence type="ECO:0008006" key="4">
    <source>
        <dbReference type="Google" id="ProtNLM"/>
    </source>
</evidence>
<proteinExistence type="predicted"/>
<name>A0A1F7VDM7_9BACT</name>
<sequence length="152" mass="16262">MPPTPDQPETKKGTLRPWLSILAVLIIAVIAWAYIAQKAKPNTQKESISTINQPPLPPTLALPQEQRILKGAVTFIQDTNLTVMVLKEDNPTLEVDKALIVSISTDTKITDKEGGALTLSALKAGGSISVYSKSPLTNESAVIPADIIVINP</sequence>
<reference evidence="2 3" key="1">
    <citation type="journal article" date="2016" name="Nat. Commun.">
        <title>Thousands of microbial genomes shed light on interconnected biogeochemical processes in an aquifer system.</title>
        <authorList>
            <person name="Anantharaman K."/>
            <person name="Brown C.T."/>
            <person name="Hug L.A."/>
            <person name="Sharon I."/>
            <person name="Castelle C.J."/>
            <person name="Probst A.J."/>
            <person name="Thomas B.C."/>
            <person name="Singh A."/>
            <person name="Wilkins M.J."/>
            <person name="Karaoz U."/>
            <person name="Brodie E.L."/>
            <person name="Williams K.H."/>
            <person name="Hubbard S.S."/>
            <person name="Banfield J.F."/>
        </authorList>
    </citation>
    <scope>NUCLEOTIDE SEQUENCE [LARGE SCALE GENOMIC DNA]</scope>
</reference>
<evidence type="ECO:0000313" key="2">
    <source>
        <dbReference type="EMBL" id="OGL88074.1"/>
    </source>
</evidence>
<protein>
    <recommendedName>
        <fullName evidence="4">DUF5666 domain-containing protein</fullName>
    </recommendedName>
</protein>
<dbReference type="AlphaFoldDB" id="A0A1F7VDM7"/>
<dbReference type="EMBL" id="MGER01000040">
    <property type="protein sequence ID" value="OGL88074.1"/>
    <property type="molecule type" value="Genomic_DNA"/>
</dbReference>
<dbReference type="Proteomes" id="UP000178264">
    <property type="component" value="Unassembled WGS sequence"/>
</dbReference>
<gene>
    <name evidence="2" type="ORF">A3I42_00615</name>
</gene>
<keyword evidence="1" id="KW-0812">Transmembrane</keyword>
<keyword evidence="1" id="KW-1133">Transmembrane helix</keyword>
<keyword evidence="1" id="KW-0472">Membrane</keyword>
<feature type="transmembrane region" description="Helical" evidence="1">
    <location>
        <begin position="15"/>
        <end position="35"/>
    </location>
</feature>
<accession>A0A1F7VDM7</accession>
<evidence type="ECO:0000256" key="1">
    <source>
        <dbReference type="SAM" id="Phobius"/>
    </source>
</evidence>